<dbReference type="EMBL" id="GDHF01006430">
    <property type="protein sequence ID" value="JAI45884.1"/>
    <property type="molecule type" value="Transcribed_RNA"/>
</dbReference>
<name>A0A0K8W4A0_BACLA</name>
<reference evidence="1" key="1">
    <citation type="submission" date="2015-06" db="EMBL/GenBank/DDBJ databases">
        <authorList>
            <person name="Hoefler B.C."/>
            <person name="Straight P.D."/>
        </authorList>
    </citation>
    <scope>NUCLEOTIDE SEQUENCE</scope>
</reference>
<accession>A0A0K8W4A0</accession>
<sequence>LVCNQPVFNALLYYYKIRNRTTYAGPVLTVGQVFESNKRSQKRRARYTICVCVAVCSDKQALIAKSAEGWDSLINQLQQQYTVTRPSIVAQQRPQLVYKH</sequence>
<proteinExistence type="predicted"/>
<feature type="non-terminal residue" evidence="1">
    <location>
        <position position="1"/>
    </location>
</feature>
<evidence type="ECO:0000313" key="1">
    <source>
        <dbReference type="EMBL" id="JAI45884.1"/>
    </source>
</evidence>
<dbReference type="AlphaFoldDB" id="A0A0K8W4A0"/>
<gene>
    <name evidence="1" type="ORF">c0_g2_i1</name>
</gene>
<protein>
    <submittedName>
        <fullName evidence="1">Uncharacterized protein</fullName>
    </submittedName>
</protein>
<organism evidence="1">
    <name type="scientific">Bactrocera latifrons</name>
    <name type="common">Malaysian fruit fly</name>
    <name type="synonym">Chaetodacus latifrons</name>
    <dbReference type="NCBI Taxonomy" id="174628"/>
    <lineage>
        <taxon>Eukaryota</taxon>
        <taxon>Metazoa</taxon>
        <taxon>Ecdysozoa</taxon>
        <taxon>Arthropoda</taxon>
        <taxon>Hexapoda</taxon>
        <taxon>Insecta</taxon>
        <taxon>Pterygota</taxon>
        <taxon>Neoptera</taxon>
        <taxon>Endopterygota</taxon>
        <taxon>Diptera</taxon>
        <taxon>Brachycera</taxon>
        <taxon>Muscomorpha</taxon>
        <taxon>Tephritoidea</taxon>
        <taxon>Tephritidae</taxon>
        <taxon>Bactrocera</taxon>
        <taxon>Bactrocera</taxon>
    </lineage>
</organism>